<dbReference type="AlphaFoldDB" id="A0A370DLM1"/>
<protein>
    <submittedName>
        <fullName evidence="1">Uncharacterized protein</fullName>
    </submittedName>
</protein>
<keyword evidence="2" id="KW-1185">Reference proteome</keyword>
<gene>
    <name evidence="1" type="ORF">DIZ80_02110</name>
</gene>
<name>A0A370DLM1_9GAMM</name>
<proteinExistence type="predicted"/>
<dbReference type="EMBL" id="QFXC01000003">
    <property type="protein sequence ID" value="RDH85743.1"/>
    <property type="molecule type" value="Genomic_DNA"/>
</dbReference>
<evidence type="ECO:0000313" key="2">
    <source>
        <dbReference type="Proteomes" id="UP000254266"/>
    </source>
</evidence>
<evidence type="ECO:0000313" key="1">
    <source>
        <dbReference type="EMBL" id="RDH85743.1"/>
    </source>
</evidence>
<comment type="caution">
    <text evidence="1">The sequence shown here is derived from an EMBL/GenBank/DDBJ whole genome shotgun (WGS) entry which is preliminary data.</text>
</comment>
<organism evidence="1 2">
    <name type="scientific">endosymbiont of Galathealinum brachiosum</name>
    <dbReference type="NCBI Taxonomy" id="2200906"/>
    <lineage>
        <taxon>Bacteria</taxon>
        <taxon>Pseudomonadati</taxon>
        <taxon>Pseudomonadota</taxon>
        <taxon>Gammaproteobacteria</taxon>
        <taxon>sulfur-oxidizing symbionts</taxon>
    </lineage>
</organism>
<reference evidence="1 2" key="1">
    <citation type="journal article" date="2018" name="ISME J.">
        <title>Endosymbiont genomes yield clues of tubeworm success.</title>
        <authorList>
            <person name="Li Y."/>
            <person name="Liles M.R."/>
            <person name="Halanych K.M."/>
        </authorList>
    </citation>
    <scope>NUCLEOTIDE SEQUENCE [LARGE SCALE GENOMIC DNA]</scope>
    <source>
        <strain evidence="1">A1464</strain>
    </source>
</reference>
<dbReference type="Proteomes" id="UP000254266">
    <property type="component" value="Unassembled WGS sequence"/>
</dbReference>
<sequence length="164" mass="18374">MSFNTSIAEIMVKNKVITATCLLLFAIAMGTPFVTDAIVTDKNEISYQSNNQKQALNEKWGIELVAMRSVASGHMVDFRYRVLDAVKSAPLFVRQTKPYLIHQETGKSLGVPNTAKLGSLRNSNTPQEGRTYWMFFGNHHRLVHKGDKVTVAIGDFRVTDIEVE</sequence>
<accession>A0A370DLM1</accession>